<dbReference type="CDD" id="cd04301">
    <property type="entry name" value="NAT_SF"/>
    <property type="match status" value="1"/>
</dbReference>
<evidence type="ECO:0000313" key="4">
    <source>
        <dbReference type="EMBL" id="SFD73235.1"/>
    </source>
</evidence>
<proteinExistence type="predicted"/>
<dbReference type="SUPFAM" id="SSF55729">
    <property type="entry name" value="Acyl-CoA N-acyltransferases (Nat)"/>
    <property type="match status" value="1"/>
</dbReference>
<name>A0A1I1URM2_9BURK</name>
<dbReference type="InterPro" id="IPR016181">
    <property type="entry name" value="Acyl_CoA_acyltransferase"/>
</dbReference>
<keyword evidence="2" id="KW-0012">Acyltransferase</keyword>
<protein>
    <submittedName>
        <fullName evidence="4">Acetyltransferase (GNAT) family protein</fullName>
    </submittedName>
</protein>
<dbReference type="Pfam" id="PF13508">
    <property type="entry name" value="Acetyltransf_7"/>
    <property type="match status" value="1"/>
</dbReference>
<gene>
    <name evidence="4" type="ORF">SAMN04489710_105233</name>
</gene>
<dbReference type="PANTHER" id="PTHR43877">
    <property type="entry name" value="AMINOALKYLPHOSPHONATE N-ACETYLTRANSFERASE-RELATED-RELATED"/>
    <property type="match status" value="1"/>
</dbReference>
<keyword evidence="5" id="KW-1185">Reference proteome</keyword>
<evidence type="ECO:0000313" key="5">
    <source>
        <dbReference type="Proteomes" id="UP000199517"/>
    </source>
</evidence>
<dbReference type="GO" id="GO:0016747">
    <property type="term" value="F:acyltransferase activity, transferring groups other than amino-acyl groups"/>
    <property type="evidence" value="ECO:0007669"/>
    <property type="project" value="InterPro"/>
</dbReference>
<dbReference type="EMBL" id="FOMQ01000005">
    <property type="protein sequence ID" value="SFD73235.1"/>
    <property type="molecule type" value="Genomic_DNA"/>
</dbReference>
<dbReference type="PANTHER" id="PTHR43877:SF1">
    <property type="entry name" value="ACETYLTRANSFERASE"/>
    <property type="match status" value="1"/>
</dbReference>
<sequence>MNTPAPASLPTVRRVGANEAAACIPALAEVLVDCVEGGASVGFMLPLGTAKAEAFWRGVADGVACGARALLVAEDAAGRIVGTVQLVLAQPDNQPHRADLAKMLVHRRARRQGLAQRLLEAADAVARGEGKTVLVLDTVTGGDAERLYTRAGWQRVGSVPEYALLPDGALCGTTFFHKRL</sequence>
<evidence type="ECO:0000256" key="1">
    <source>
        <dbReference type="ARBA" id="ARBA00022679"/>
    </source>
</evidence>
<feature type="domain" description="N-acetyltransferase" evidence="3">
    <location>
        <begin position="10"/>
        <end position="180"/>
    </location>
</feature>
<evidence type="ECO:0000256" key="2">
    <source>
        <dbReference type="ARBA" id="ARBA00023315"/>
    </source>
</evidence>
<evidence type="ECO:0000259" key="3">
    <source>
        <dbReference type="PROSITE" id="PS51186"/>
    </source>
</evidence>
<accession>A0A1I1URM2</accession>
<keyword evidence="1 4" id="KW-0808">Transferase</keyword>
<dbReference type="OrthoDB" id="3389160at2"/>
<dbReference type="RefSeq" id="WP_092951592.1">
    <property type="nucleotide sequence ID" value="NZ_FOMQ01000005.1"/>
</dbReference>
<dbReference type="Gene3D" id="3.40.630.30">
    <property type="match status" value="1"/>
</dbReference>
<dbReference type="Proteomes" id="UP000199517">
    <property type="component" value="Unassembled WGS sequence"/>
</dbReference>
<dbReference type="InterPro" id="IPR000182">
    <property type="entry name" value="GNAT_dom"/>
</dbReference>
<dbReference type="STRING" id="32040.SAMN04489710_105233"/>
<dbReference type="AlphaFoldDB" id="A0A1I1URM2"/>
<reference evidence="5" key="1">
    <citation type="submission" date="2016-10" db="EMBL/GenBank/DDBJ databases">
        <authorList>
            <person name="Varghese N."/>
            <person name="Submissions S."/>
        </authorList>
    </citation>
    <scope>NUCLEOTIDE SEQUENCE [LARGE SCALE GENOMIC DNA]</scope>
    <source>
        <strain evidence="5">DSM 7481</strain>
    </source>
</reference>
<organism evidence="4 5">
    <name type="scientific">Paracidovorax konjaci</name>
    <dbReference type="NCBI Taxonomy" id="32040"/>
    <lineage>
        <taxon>Bacteria</taxon>
        <taxon>Pseudomonadati</taxon>
        <taxon>Pseudomonadota</taxon>
        <taxon>Betaproteobacteria</taxon>
        <taxon>Burkholderiales</taxon>
        <taxon>Comamonadaceae</taxon>
        <taxon>Paracidovorax</taxon>
    </lineage>
</organism>
<dbReference type="InterPro" id="IPR050832">
    <property type="entry name" value="Bact_Acetyltransf"/>
</dbReference>
<dbReference type="PROSITE" id="PS51186">
    <property type="entry name" value="GNAT"/>
    <property type="match status" value="1"/>
</dbReference>